<dbReference type="Pfam" id="PF18052">
    <property type="entry name" value="Rx_N"/>
    <property type="match status" value="1"/>
</dbReference>
<evidence type="ECO:0000259" key="7">
    <source>
        <dbReference type="Pfam" id="PF00931"/>
    </source>
</evidence>
<dbReference type="InterPro" id="IPR041118">
    <property type="entry name" value="Rx_N"/>
</dbReference>
<dbReference type="AlphaFoldDB" id="A0A811SS97"/>
<dbReference type="Pfam" id="PF23559">
    <property type="entry name" value="WHD_DRP"/>
    <property type="match status" value="1"/>
</dbReference>
<evidence type="ECO:0000256" key="4">
    <source>
        <dbReference type="ARBA" id="ARBA00022741"/>
    </source>
</evidence>
<sequence>MDFATGPLGTLLSKLGQLLQDEYNLQKGVKKDIEFVTRELESMRAALRDVGEVPQEQLKEVVKIWARDVRELSYDMEDIVDTFLVRVQGSEPPSKRSVKRFIKKMTSIVSKAKTRHDIGQEIKDIKESVKDVAERRDRYKVDAITPTKTSVDPRITALYTKAASLVGIDEPREELISMLTKEDGMSSAEQRIVSIVGFGGLGKTTLAKAVHDKIKPQFNCTAFVSVSRDPDIIKIFKDMLYELDKNEYMDIHNAALGQQHLTDVVQEFLKNKRYLIVIDDIWDTKPWEMIRLLANKSRNINEWYNVCDAIGTGIGKNPGMDDMRKILLLSYYDLTPQLKTCLLYLSLFPEDCEVIKDRLILRWIAEGFVQQGDVRQSLFEIGQSYFNELLNRSLIQPGDIDEDDMYPLGCRVHDMVLDLICSLSREESFATRLTDDCNQITTYLESKVRRLSIHNTTRPTMNMSKLRSLTINNPAIINSMPPMSCFYLLRVLDLEDCNLKDHPSLDFVGKLFHLRYLSLLNTGYAGDLPREIGKLQFLQTLCFHETDIKEVPLSIFGLRQLMFLLAGDTTRLPTSGLRNLSSLELLVMNMDSANIAEELGHLTQLRVLWVMLRKDKEGRWDESMCRVLLGSLGKLHRIQTLGVRISDDVEVDVEGSIDSLWNLSRLVIYGTSRLPKWIDPTSFLPPILPGHKGNGWMYIGYGLRHCLQQVHLRYLGQWPVAHCLHLMFPLQLIKQQAVHFPLFAIHLCCAIEINDHAYTQIVLVYSIMLSESL</sequence>
<evidence type="ECO:0000256" key="1">
    <source>
        <dbReference type="ARBA" id="ARBA00008894"/>
    </source>
</evidence>
<evidence type="ECO:0000259" key="10">
    <source>
        <dbReference type="Pfam" id="PF23598"/>
    </source>
</evidence>
<evidence type="ECO:0000256" key="3">
    <source>
        <dbReference type="ARBA" id="ARBA00022737"/>
    </source>
</evidence>
<name>A0A811SS97_9POAL</name>
<dbReference type="Pfam" id="PF00931">
    <property type="entry name" value="NB-ARC"/>
    <property type="match status" value="1"/>
</dbReference>
<keyword evidence="4" id="KW-0547">Nucleotide-binding</keyword>
<dbReference type="InterPro" id="IPR027417">
    <property type="entry name" value="P-loop_NTPase"/>
</dbReference>
<dbReference type="GO" id="GO:0043531">
    <property type="term" value="F:ADP binding"/>
    <property type="evidence" value="ECO:0007669"/>
    <property type="project" value="InterPro"/>
</dbReference>
<feature type="domain" description="Disease resistance R13L4/SHOC-2-like LRR" evidence="10">
    <location>
        <begin position="465"/>
        <end position="683"/>
    </location>
</feature>
<dbReference type="PANTHER" id="PTHR19338:SF75">
    <property type="entry name" value="OS08G0170100 PROTEIN"/>
    <property type="match status" value="1"/>
</dbReference>
<accession>A0A811SS97</accession>
<keyword evidence="12" id="KW-1185">Reference proteome</keyword>
<evidence type="ECO:0000313" key="12">
    <source>
        <dbReference type="Proteomes" id="UP000604825"/>
    </source>
</evidence>
<keyword evidence="3" id="KW-0677">Repeat</keyword>
<keyword evidence="5" id="KW-0611">Plant defense</keyword>
<dbReference type="CDD" id="cd14798">
    <property type="entry name" value="RX-CC_like"/>
    <property type="match status" value="1"/>
</dbReference>
<dbReference type="PANTHER" id="PTHR19338">
    <property type="entry name" value="TRANSLOCASE OF INNER MITOCHONDRIAL MEMBRANE 13 HOMOLOG"/>
    <property type="match status" value="1"/>
</dbReference>
<dbReference type="OrthoDB" id="682957at2759"/>
<evidence type="ECO:0000256" key="6">
    <source>
        <dbReference type="ARBA" id="ARBA00023054"/>
    </source>
</evidence>
<evidence type="ECO:0000313" key="11">
    <source>
        <dbReference type="EMBL" id="CAD6344204.1"/>
    </source>
</evidence>
<dbReference type="Gene3D" id="3.80.10.10">
    <property type="entry name" value="Ribonuclease Inhibitor"/>
    <property type="match status" value="1"/>
</dbReference>
<evidence type="ECO:0000259" key="8">
    <source>
        <dbReference type="Pfam" id="PF18052"/>
    </source>
</evidence>
<protein>
    <submittedName>
        <fullName evidence="11">Uncharacterized protein</fullName>
    </submittedName>
</protein>
<evidence type="ECO:0000256" key="5">
    <source>
        <dbReference type="ARBA" id="ARBA00022821"/>
    </source>
</evidence>
<dbReference type="GO" id="GO:0002758">
    <property type="term" value="P:innate immune response-activating signaling pathway"/>
    <property type="evidence" value="ECO:0007669"/>
    <property type="project" value="UniProtKB-ARBA"/>
</dbReference>
<organism evidence="11 12">
    <name type="scientific">Miscanthus lutarioriparius</name>
    <dbReference type="NCBI Taxonomy" id="422564"/>
    <lineage>
        <taxon>Eukaryota</taxon>
        <taxon>Viridiplantae</taxon>
        <taxon>Streptophyta</taxon>
        <taxon>Embryophyta</taxon>
        <taxon>Tracheophyta</taxon>
        <taxon>Spermatophyta</taxon>
        <taxon>Magnoliopsida</taxon>
        <taxon>Liliopsida</taxon>
        <taxon>Poales</taxon>
        <taxon>Poaceae</taxon>
        <taxon>PACMAD clade</taxon>
        <taxon>Panicoideae</taxon>
        <taxon>Andropogonodae</taxon>
        <taxon>Andropogoneae</taxon>
        <taxon>Saccharinae</taxon>
        <taxon>Miscanthus</taxon>
    </lineage>
</organism>
<dbReference type="SUPFAM" id="SSF52540">
    <property type="entry name" value="P-loop containing nucleoside triphosphate hydrolases"/>
    <property type="match status" value="1"/>
</dbReference>
<evidence type="ECO:0000256" key="2">
    <source>
        <dbReference type="ARBA" id="ARBA00022614"/>
    </source>
</evidence>
<feature type="domain" description="NB-ARC" evidence="7">
    <location>
        <begin position="173"/>
        <end position="293"/>
    </location>
</feature>
<dbReference type="InterPro" id="IPR038005">
    <property type="entry name" value="RX-like_CC"/>
</dbReference>
<dbReference type="InterPro" id="IPR002182">
    <property type="entry name" value="NB-ARC"/>
</dbReference>
<dbReference type="Pfam" id="PF23598">
    <property type="entry name" value="LRR_14"/>
    <property type="match status" value="1"/>
</dbReference>
<dbReference type="PRINTS" id="PR00364">
    <property type="entry name" value="DISEASERSIST"/>
</dbReference>
<comment type="similarity">
    <text evidence="1">Belongs to the disease resistance NB-LRR family.</text>
</comment>
<dbReference type="SUPFAM" id="SSF52058">
    <property type="entry name" value="L domain-like"/>
    <property type="match status" value="1"/>
</dbReference>
<dbReference type="Proteomes" id="UP000604825">
    <property type="component" value="Unassembled WGS sequence"/>
</dbReference>
<dbReference type="EMBL" id="CAJGYO010000915">
    <property type="protein sequence ID" value="CAD6344204.1"/>
    <property type="molecule type" value="Genomic_DNA"/>
</dbReference>
<dbReference type="GO" id="GO:0009626">
    <property type="term" value="P:plant-type hypersensitive response"/>
    <property type="evidence" value="ECO:0007669"/>
    <property type="project" value="UniProtKB-ARBA"/>
</dbReference>
<keyword evidence="2" id="KW-0433">Leucine-rich repeat</keyword>
<proteinExistence type="inferred from homology"/>
<dbReference type="InterPro" id="IPR032675">
    <property type="entry name" value="LRR_dom_sf"/>
</dbReference>
<dbReference type="InterPro" id="IPR058922">
    <property type="entry name" value="WHD_DRP"/>
</dbReference>
<dbReference type="Gene3D" id="1.20.5.4130">
    <property type="match status" value="1"/>
</dbReference>
<feature type="domain" description="Disease resistance N-terminal" evidence="8">
    <location>
        <begin position="9"/>
        <end position="97"/>
    </location>
</feature>
<dbReference type="InterPro" id="IPR055414">
    <property type="entry name" value="LRR_R13L4/SHOC2-like"/>
</dbReference>
<gene>
    <name evidence="11" type="ORF">NCGR_LOCUS68302</name>
</gene>
<feature type="domain" description="Disease resistance protein winged helix" evidence="9">
    <location>
        <begin position="347"/>
        <end position="420"/>
    </location>
</feature>
<evidence type="ECO:0000259" key="9">
    <source>
        <dbReference type="Pfam" id="PF23559"/>
    </source>
</evidence>
<reference evidence="11" key="1">
    <citation type="submission" date="2020-10" db="EMBL/GenBank/DDBJ databases">
        <authorList>
            <person name="Han B."/>
            <person name="Lu T."/>
            <person name="Zhao Q."/>
            <person name="Huang X."/>
            <person name="Zhao Y."/>
        </authorList>
    </citation>
    <scope>NUCLEOTIDE SEQUENCE</scope>
</reference>
<dbReference type="GO" id="GO:0042742">
    <property type="term" value="P:defense response to bacterium"/>
    <property type="evidence" value="ECO:0007669"/>
    <property type="project" value="UniProtKB-ARBA"/>
</dbReference>
<dbReference type="InterPro" id="IPR036388">
    <property type="entry name" value="WH-like_DNA-bd_sf"/>
</dbReference>
<comment type="caution">
    <text evidence="11">The sequence shown here is derived from an EMBL/GenBank/DDBJ whole genome shotgun (WGS) entry which is preliminary data.</text>
</comment>
<dbReference type="Gene3D" id="1.10.10.10">
    <property type="entry name" value="Winged helix-like DNA-binding domain superfamily/Winged helix DNA-binding domain"/>
    <property type="match status" value="1"/>
</dbReference>
<dbReference type="Gene3D" id="3.40.50.300">
    <property type="entry name" value="P-loop containing nucleotide triphosphate hydrolases"/>
    <property type="match status" value="1"/>
</dbReference>
<keyword evidence="6" id="KW-0175">Coiled coil</keyword>
<dbReference type="FunFam" id="1.10.10.10:FF:000322">
    <property type="entry name" value="Probable disease resistance protein At1g63360"/>
    <property type="match status" value="1"/>
</dbReference>